<keyword evidence="4 7" id="KW-1133">Transmembrane helix</keyword>
<dbReference type="SUPFAM" id="SSF103473">
    <property type="entry name" value="MFS general substrate transporter"/>
    <property type="match status" value="1"/>
</dbReference>
<dbReference type="InterPro" id="IPR011701">
    <property type="entry name" value="MFS"/>
</dbReference>
<dbReference type="PANTHER" id="PTHR42718:SF9">
    <property type="entry name" value="MAJOR FACILITATOR SUPERFAMILY MULTIDRUG TRANSPORTER MFSC"/>
    <property type="match status" value="1"/>
</dbReference>
<evidence type="ECO:0000259" key="8">
    <source>
        <dbReference type="PROSITE" id="PS50850"/>
    </source>
</evidence>
<dbReference type="Proteomes" id="UP001565368">
    <property type="component" value="Unassembled WGS sequence"/>
</dbReference>
<dbReference type="PROSITE" id="PS50850">
    <property type="entry name" value="MFS"/>
    <property type="match status" value="1"/>
</dbReference>
<reference evidence="9 10" key="1">
    <citation type="submission" date="2023-08" db="EMBL/GenBank/DDBJ databases">
        <title>Annotated Genome Sequence of Vanrija albida AlHP1.</title>
        <authorList>
            <person name="Herzog R."/>
        </authorList>
    </citation>
    <scope>NUCLEOTIDE SEQUENCE [LARGE SCALE GENOMIC DNA]</scope>
    <source>
        <strain evidence="9 10">AlHP1</strain>
    </source>
</reference>
<evidence type="ECO:0000256" key="7">
    <source>
        <dbReference type="SAM" id="Phobius"/>
    </source>
</evidence>
<feature type="transmembrane region" description="Helical" evidence="7">
    <location>
        <begin position="290"/>
        <end position="307"/>
    </location>
</feature>
<dbReference type="InterPro" id="IPR020846">
    <property type="entry name" value="MFS_dom"/>
</dbReference>
<evidence type="ECO:0000313" key="10">
    <source>
        <dbReference type="Proteomes" id="UP001565368"/>
    </source>
</evidence>
<dbReference type="Pfam" id="PF07690">
    <property type="entry name" value="MFS_1"/>
    <property type="match status" value="1"/>
</dbReference>
<feature type="transmembrane region" description="Helical" evidence="7">
    <location>
        <begin position="361"/>
        <end position="382"/>
    </location>
</feature>
<feature type="transmembrane region" description="Helical" evidence="7">
    <location>
        <begin position="156"/>
        <end position="178"/>
    </location>
</feature>
<keyword evidence="5 7" id="KW-0472">Membrane</keyword>
<keyword evidence="3 7" id="KW-0812">Transmembrane</keyword>
<evidence type="ECO:0000256" key="5">
    <source>
        <dbReference type="ARBA" id="ARBA00023136"/>
    </source>
</evidence>
<feature type="transmembrane region" description="Helical" evidence="7">
    <location>
        <begin position="190"/>
        <end position="213"/>
    </location>
</feature>
<dbReference type="Gene3D" id="1.20.1250.20">
    <property type="entry name" value="MFS general substrate transporter like domains"/>
    <property type="match status" value="2"/>
</dbReference>
<comment type="subcellular location">
    <subcellularLocation>
        <location evidence="1">Membrane</location>
        <topology evidence="1">Multi-pass membrane protein</topology>
    </subcellularLocation>
</comment>
<evidence type="ECO:0000256" key="4">
    <source>
        <dbReference type="ARBA" id="ARBA00022989"/>
    </source>
</evidence>
<sequence>MPAADQTPATTDLTLVLDANDPSQAAGQAESDHPPATSVKAEPETPAPSAPNALASLPPARKHALLLVFSLAMFIDSAGLSAMFVMTAPVATDLGIALANQPWVIGSYALAFASTLLFAGRVADLFPPNVVYTAGFFGLGVFHLAISFVADALALYILRAMSGLLASLTVPAAINMIVQMYPDPAEQGRKLGVFGTAGPLANTLALVLAGGLVMASWRWYFRFIAILVIPFSALAWVLMPRTAAVAGDVGQGEKWRRMDLGGVVLMLGTLVCFILALTQGPLDGWSKPAFIAPIVISAALLPAFVVYEQRLPRGYSLLPHDIWRFPNIFPLMIQATVPILFFSVLQLRMASWFQETLHESAIIAALKLLPMGVVAVLGGVATQFVPVLTGRPRVVQPMATLLVFTGLMVLAFSSGRDYWRWIFPAELVGTSGCIVVFIGMNTAIIQAFPLEFAGVGGSFANVVFQLGGIVGVAVQTALVAADGEVDGWRGTQNSYFFAGGWVLAVGVVFVLWYKQDKMPGGAGAAAV</sequence>
<gene>
    <name evidence="9" type="ORF">Q8F55_001633</name>
</gene>
<feature type="transmembrane region" description="Helical" evidence="7">
    <location>
        <begin position="394"/>
        <end position="412"/>
    </location>
</feature>
<evidence type="ECO:0000256" key="3">
    <source>
        <dbReference type="ARBA" id="ARBA00022692"/>
    </source>
</evidence>
<proteinExistence type="predicted"/>
<dbReference type="RefSeq" id="XP_069210635.1">
    <property type="nucleotide sequence ID" value="XM_069350249.1"/>
</dbReference>
<name>A0ABR3Q7Q3_9TREE</name>
<feature type="domain" description="Major facilitator superfamily (MFS) profile" evidence="8">
    <location>
        <begin position="65"/>
        <end position="518"/>
    </location>
</feature>
<evidence type="ECO:0000313" key="9">
    <source>
        <dbReference type="EMBL" id="KAL1410691.1"/>
    </source>
</evidence>
<feature type="transmembrane region" description="Helical" evidence="7">
    <location>
        <begin position="219"/>
        <end position="239"/>
    </location>
</feature>
<dbReference type="PANTHER" id="PTHR42718">
    <property type="entry name" value="MAJOR FACILITATOR SUPERFAMILY MULTIDRUG TRANSPORTER MFSC"/>
    <property type="match status" value="1"/>
</dbReference>
<evidence type="ECO:0000256" key="2">
    <source>
        <dbReference type="ARBA" id="ARBA00022448"/>
    </source>
</evidence>
<organism evidence="9 10">
    <name type="scientific">Vanrija albida</name>
    <dbReference type="NCBI Taxonomy" id="181172"/>
    <lineage>
        <taxon>Eukaryota</taxon>
        <taxon>Fungi</taxon>
        <taxon>Dikarya</taxon>
        <taxon>Basidiomycota</taxon>
        <taxon>Agaricomycotina</taxon>
        <taxon>Tremellomycetes</taxon>
        <taxon>Trichosporonales</taxon>
        <taxon>Trichosporonaceae</taxon>
        <taxon>Vanrija</taxon>
    </lineage>
</organism>
<accession>A0ABR3Q7Q3</accession>
<feature type="transmembrane region" description="Helical" evidence="7">
    <location>
        <begin position="130"/>
        <end position="150"/>
    </location>
</feature>
<feature type="transmembrane region" description="Helical" evidence="7">
    <location>
        <begin position="64"/>
        <end position="91"/>
    </location>
</feature>
<feature type="transmembrane region" description="Helical" evidence="7">
    <location>
        <begin position="328"/>
        <end position="349"/>
    </location>
</feature>
<feature type="transmembrane region" description="Helical" evidence="7">
    <location>
        <begin position="494"/>
        <end position="513"/>
    </location>
</feature>
<keyword evidence="2" id="KW-0813">Transport</keyword>
<dbReference type="EMBL" id="JBBXJM010000002">
    <property type="protein sequence ID" value="KAL1410691.1"/>
    <property type="molecule type" value="Genomic_DNA"/>
</dbReference>
<dbReference type="InterPro" id="IPR036259">
    <property type="entry name" value="MFS_trans_sf"/>
</dbReference>
<feature type="transmembrane region" description="Helical" evidence="7">
    <location>
        <begin position="103"/>
        <end position="123"/>
    </location>
</feature>
<evidence type="ECO:0000256" key="1">
    <source>
        <dbReference type="ARBA" id="ARBA00004141"/>
    </source>
</evidence>
<evidence type="ECO:0000256" key="6">
    <source>
        <dbReference type="SAM" id="MobiDB-lite"/>
    </source>
</evidence>
<feature type="transmembrane region" description="Helical" evidence="7">
    <location>
        <begin position="452"/>
        <end position="474"/>
    </location>
</feature>
<dbReference type="GeneID" id="95982676"/>
<comment type="caution">
    <text evidence="9">The sequence shown here is derived from an EMBL/GenBank/DDBJ whole genome shotgun (WGS) entry which is preliminary data.</text>
</comment>
<feature type="transmembrane region" description="Helical" evidence="7">
    <location>
        <begin position="418"/>
        <end position="440"/>
    </location>
</feature>
<feature type="transmembrane region" description="Helical" evidence="7">
    <location>
        <begin position="260"/>
        <end position="278"/>
    </location>
</feature>
<feature type="region of interest" description="Disordered" evidence="6">
    <location>
        <begin position="1"/>
        <end position="53"/>
    </location>
</feature>
<protein>
    <recommendedName>
        <fullName evidence="8">Major facilitator superfamily (MFS) profile domain-containing protein</fullName>
    </recommendedName>
</protein>
<keyword evidence="10" id="KW-1185">Reference proteome</keyword>